<reference evidence="4" key="1">
    <citation type="journal article" date="2012" name="Environ. Microbiol.">
        <title>Genomic content of uncultured Bacteroidetes from contrasting oceanic provinces in the North Atlantic Ocean.</title>
        <authorList>
            <person name="Gomez-Pereira P.R."/>
            <person name="Schuler M."/>
            <person name="Fuchs B.M."/>
            <person name="Bennke C."/>
            <person name="Teeling H."/>
            <person name="Waldmann J."/>
            <person name="Richter M."/>
            <person name="Barbe V."/>
            <person name="Bataille E."/>
            <person name="Glockner F.O."/>
            <person name="Amann R."/>
        </authorList>
    </citation>
    <scope>NUCLEOTIDE SEQUENCE</scope>
</reference>
<dbReference type="GO" id="GO:0051287">
    <property type="term" value="F:NAD binding"/>
    <property type="evidence" value="ECO:0007669"/>
    <property type="project" value="InterPro"/>
</dbReference>
<proteinExistence type="predicted"/>
<protein>
    <submittedName>
        <fullName evidence="4">4-hydroxythreonine-4-phosphate dehydrogenase</fullName>
        <ecNumber evidence="4">1.1.1.262</ecNumber>
    </submittedName>
</protein>
<name>H6RGJ0_9BACT</name>
<dbReference type="AlphaFoldDB" id="H6RGJ0"/>
<sequence length="351" mass="37690">MRIGLTSGDPNGIGIETILHVFADDRMLIGLTPVLYASPDLIAKNLEALGLKDLNWSEVDSAENAKQGQLNILNISVEDFGHRPGALTSEAGHYSYKSLERAVEDLASSKVDVLVTAPINKEAITQSGFKFPGHTEYLAHMANAEDVLMFLVAENLRIGIVTGHIALKEVASSLTAKSIKSKLNLMHESLARDFGCVSPRIAVLGLNPHAGDNGLMGDEEQKMIGPAVKDANTAGMNVFGPFAADGFFGSGAHKNFDGVLAMYHDQGLAPFKAMSFGRGVNFTAGLPIVRTSPDHGTGFDIAGKGTASPDSMRTAIFLAQDIHKSRLEHKELTSNPLEIAPPKRDYRDSRR</sequence>
<organism evidence="4">
    <name type="scientific">uncultured Flavobacteriia bacterium</name>
    <dbReference type="NCBI Taxonomy" id="212695"/>
    <lineage>
        <taxon>Bacteria</taxon>
        <taxon>Pseudomonadati</taxon>
        <taxon>Bacteroidota</taxon>
        <taxon>Flavobacteriia</taxon>
        <taxon>environmental samples</taxon>
    </lineage>
</organism>
<dbReference type="GO" id="GO:0050570">
    <property type="term" value="F:4-hydroxythreonine-4-phosphate dehydrogenase activity"/>
    <property type="evidence" value="ECO:0007669"/>
    <property type="project" value="UniProtKB-EC"/>
</dbReference>
<evidence type="ECO:0000256" key="2">
    <source>
        <dbReference type="ARBA" id="ARBA00023002"/>
    </source>
</evidence>
<dbReference type="EC" id="1.1.1.262" evidence="4"/>
<keyword evidence="2 4" id="KW-0560">Oxidoreductase</keyword>
<dbReference type="Gene3D" id="3.40.718.10">
    <property type="entry name" value="Isopropylmalate Dehydrogenase"/>
    <property type="match status" value="1"/>
</dbReference>
<dbReference type="EMBL" id="FO117599">
    <property type="protein sequence ID" value="CCG00151.1"/>
    <property type="molecule type" value="Genomic_DNA"/>
</dbReference>
<dbReference type="InterPro" id="IPR005255">
    <property type="entry name" value="PdxA_fam"/>
</dbReference>
<dbReference type="Pfam" id="PF04166">
    <property type="entry name" value="PdxA"/>
    <property type="match status" value="1"/>
</dbReference>
<dbReference type="SUPFAM" id="SSF53659">
    <property type="entry name" value="Isocitrate/Isopropylmalate dehydrogenase-like"/>
    <property type="match status" value="1"/>
</dbReference>
<dbReference type="PANTHER" id="PTHR30004:SF6">
    <property type="entry name" value="D-THREONATE 4-PHOSPHATE DEHYDROGENASE"/>
    <property type="match status" value="1"/>
</dbReference>
<dbReference type="PANTHER" id="PTHR30004">
    <property type="entry name" value="4-HYDROXYTHREONINE-4-PHOSPHATE DEHYDROGENASE"/>
    <property type="match status" value="1"/>
</dbReference>
<dbReference type="GO" id="GO:0046872">
    <property type="term" value="F:metal ion binding"/>
    <property type="evidence" value="ECO:0007669"/>
    <property type="project" value="UniProtKB-KW"/>
</dbReference>
<evidence type="ECO:0000313" key="4">
    <source>
        <dbReference type="EMBL" id="CCG00151.1"/>
    </source>
</evidence>
<dbReference type="NCBIfam" id="TIGR00557">
    <property type="entry name" value="pdxA"/>
    <property type="match status" value="1"/>
</dbReference>
<evidence type="ECO:0000256" key="1">
    <source>
        <dbReference type="ARBA" id="ARBA00022723"/>
    </source>
</evidence>
<evidence type="ECO:0000256" key="3">
    <source>
        <dbReference type="ARBA" id="ARBA00023027"/>
    </source>
</evidence>
<keyword evidence="1" id="KW-0479">Metal-binding</keyword>
<reference evidence="4" key="2">
    <citation type="submission" date="2012-02" db="EMBL/GenBank/DDBJ databases">
        <authorList>
            <person name="Genoscope - CEA"/>
        </authorList>
    </citation>
    <scope>NUCLEOTIDE SEQUENCE</scope>
</reference>
<keyword evidence="3" id="KW-0520">NAD</keyword>
<gene>
    <name evidence="4" type="ORF">VIS_S3CKB90036</name>
</gene>
<accession>H6RGJ0</accession>